<comment type="caution">
    <text evidence="1">The sequence shown here is derived from an EMBL/GenBank/DDBJ whole genome shotgun (WGS) entry which is preliminary data.</text>
</comment>
<protein>
    <submittedName>
        <fullName evidence="1">Uncharacterized protein</fullName>
    </submittedName>
</protein>
<organism evidence="1">
    <name type="scientific">marine sediment metagenome</name>
    <dbReference type="NCBI Taxonomy" id="412755"/>
    <lineage>
        <taxon>unclassified sequences</taxon>
        <taxon>metagenomes</taxon>
        <taxon>ecological metagenomes</taxon>
    </lineage>
</organism>
<reference evidence="1" key="1">
    <citation type="journal article" date="2015" name="Nature">
        <title>Complex archaea that bridge the gap between prokaryotes and eukaryotes.</title>
        <authorList>
            <person name="Spang A."/>
            <person name="Saw J.H."/>
            <person name="Jorgensen S.L."/>
            <person name="Zaremba-Niedzwiedzka K."/>
            <person name="Martijn J."/>
            <person name="Lind A.E."/>
            <person name="van Eijk R."/>
            <person name="Schleper C."/>
            <person name="Guy L."/>
            <person name="Ettema T.J."/>
        </authorList>
    </citation>
    <scope>NUCLEOTIDE SEQUENCE</scope>
</reference>
<name>A0A0F9RLW7_9ZZZZ</name>
<gene>
    <name evidence="1" type="ORF">LCGC14_0879140</name>
</gene>
<dbReference type="AlphaFoldDB" id="A0A0F9RLW7"/>
<sequence length="89" mass="9995">MALCLSAQGNMSEITMLVNYDRDDQRTVEEVIKDAGWYIVSTLGDQPSTVFAVQGTKEHVADARKKVRRLSRGKPRFAIGGVSYWFDGR</sequence>
<evidence type="ECO:0000313" key="1">
    <source>
        <dbReference type="EMBL" id="KKN25976.1"/>
    </source>
</evidence>
<dbReference type="EMBL" id="LAZR01002755">
    <property type="protein sequence ID" value="KKN25976.1"/>
    <property type="molecule type" value="Genomic_DNA"/>
</dbReference>
<accession>A0A0F9RLW7</accession>
<proteinExistence type="predicted"/>